<name>A0A7W9W5Q6_ARMRO</name>
<dbReference type="Pfam" id="PF01029">
    <property type="entry name" value="NusB"/>
    <property type="match status" value="1"/>
</dbReference>
<organism evidence="9 10">
    <name type="scientific">Armatimonas rosea</name>
    <dbReference type="NCBI Taxonomy" id="685828"/>
    <lineage>
        <taxon>Bacteria</taxon>
        <taxon>Bacillati</taxon>
        <taxon>Armatimonadota</taxon>
        <taxon>Armatimonadia</taxon>
        <taxon>Armatimonadales</taxon>
        <taxon>Armatimonadaceae</taxon>
        <taxon>Armatimonas</taxon>
    </lineage>
</organism>
<keyword evidence="5 6" id="KW-0804">Transcription</keyword>
<evidence type="ECO:0000259" key="8">
    <source>
        <dbReference type="Pfam" id="PF01029"/>
    </source>
</evidence>
<proteinExistence type="inferred from homology"/>
<feature type="compositionally biased region" description="Basic and acidic residues" evidence="7">
    <location>
        <begin position="158"/>
        <end position="168"/>
    </location>
</feature>
<comment type="caution">
    <text evidence="9">The sequence shown here is derived from an EMBL/GenBank/DDBJ whole genome shotgun (WGS) entry which is preliminary data.</text>
</comment>
<dbReference type="GO" id="GO:0006353">
    <property type="term" value="P:DNA-templated transcription termination"/>
    <property type="evidence" value="ECO:0007669"/>
    <property type="project" value="UniProtKB-UniRule"/>
</dbReference>
<dbReference type="GO" id="GO:0005829">
    <property type="term" value="C:cytosol"/>
    <property type="evidence" value="ECO:0007669"/>
    <property type="project" value="TreeGrafter"/>
</dbReference>
<accession>A0A7W9W5Q6</accession>
<dbReference type="HAMAP" id="MF_00073">
    <property type="entry name" value="NusB"/>
    <property type="match status" value="1"/>
</dbReference>
<dbReference type="GO" id="GO:0031564">
    <property type="term" value="P:transcription antitermination"/>
    <property type="evidence" value="ECO:0007669"/>
    <property type="project" value="UniProtKB-KW"/>
</dbReference>
<dbReference type="InterPro" id="IPR011605">
    <property type="entry name" value="NusB_fam"/>
</dbReference>
<dbReference type="InterPro" id="IPR035926">
    <property type="entry name" value="NusB-like_sf"/>
</dbReference>
<evidence type="ECO:0000256" key="3">
    <source>
        <dbReference type="ARBA" id="ARBA00022884"/>
    </source>
</evidence>
<dbReference type="EMBL" id="JACHGW010000001">
    <property type="protein sequence ID" value="MBB6049170.1"/>
    <property type="molecule type" value="Genomic_DNA"/>
</dbReference>
<evidence type="ECO:0000256" key="7">
    <source>
        <dbReference type="SAM" id="MobiDB-lite"/>
    </source>
</evidence>
<dbReference type="RefSeq" id="WP_184192786.1">
    <property type="nucleotide sequence ID" value="NZ_JACHGW010000001.1"/>
</dbReference>
<keyword evidence="4 6" id="KW-0805">Transcription regulation</keyword>
<reference evidence="9 10" key="1">
    <citation type="submission" date="2020-08" db="EMBL/GenBank/DDBJ databases">
        <title>Genomic Encyclopedia of Type Strains, Phase IV (KMG-IV): sequencing the most valuable type-strain genomes for metagenomic binning, comparative biology and taxonomic classification.</title>
        <authorList>
            <person name="Goeker M."/>
        </authorList>
    </citation>
    <scope>NUCLEOTIDE SEQUENCE [LARGE SCALE GENOMIC DNA]</scope>
    <source>
        <strain evidence="9 10">DSM 23562</strain>
    </source>
</reference>
<evidence type="ECO:0000313" key="10">
    <source>
        <dbReference type="Proteomes" id="UP000520814"/>
    </source>
</evidence>
<keyword evidence="3 6" id="KW-0694">RNA-binding</keyword>
<keyword evidence="2 6" id="KW-0889">Transcription antitermination</keyword>
<feature type="region of interest" description="Disordered" evidence="7">
    <location>
        <begin position="140"/>
        <end position="168"/>
    </location>
</feature>
<dbReference type="InterPro" id="IPR006027">
    <property type="entry name" value="NusB_RsmB_TIM44"/>
</dbReference>
<sequence>MAKTPSPSSRRAARETALRILYMMEVGKTPRDIAQQETVAANKLEEEAAEFSCLLVDGTLAHQDATDLAIAQHSTHYPLNQQTIVDRNILRIAATEILFGLSGAPAGVVANEAVELAKKYSTSEAAKFINGVIGGLIRATEEKNAPEEPSLLEEPSLEESKEVEEVHV</sequence>
<comment type="function">
    <text evidence="6">Involved in transcription antitermination. Required for transcription of ribosomal RNA (rRNA) genes. Binds specifically to the boxA antiterminator sequence of the ribosomal RNA (rrn) operons.</text>
</comment>
<dbReference type="PANTHER" id="PTHR11078">
    <property type="entry name" value="N UTILIZATION SUBSTANCE PROTEIN B-RELATED"/>
    <property type="match status" value="1"/>
</dbReference>
<comment type="similarity">
    <text evidence="1 6">Belongs to the NusB family.</text>
</comment>
<gene>
    <name evidence="6" type="primary">nusB</name>
    <name evidence="9" type="ORF">HNQ39_000932</name>
</gene>
<dbReference type="Proteomes" id="UP000520814">
    <property type="component" value="Unassembled WGS sequence"/>
</dbReference>
<evidence type="ECO:0000256" key="6">
    <source>
        <dbReference type="HAMAP-Rule" id="MF_00073"/>
    </source>
</evidence>
<dbReference type="SUPFAM" id="SSF48013">
    <property type="entry name" value="NusB-like"/>
    <property type="match status" value="1"/>
</dbReference>
<dbReference type="GO" id="GO:0003723">
    <property type="term" value="F:RNA binding"/>
    <property type="evidence" value="ECO:0007669"/>
    <property type="project" value="UniProtKB-UniRule"/>
</dbReference>
<evidence type="ECO:0000256" key="4">
    <source>
        <dbReference type="ARBA" id="ARBA00023015"/>
    </source>
</evidence>
<dbReference type="NCBIfam" id="TIGR01951">
    <property type="entry name" value="nusB"/>
    <property type="match status" value="1"/>
</dbReference>
<evidence type="ECO:0000256" key="5">
    <source>
        <dbReference type="ARBA" id="ARBA00023163"/>
    </source>
</evidence>
<evidence type="ECO:0000256" key="1">
    <source>
        <dbReference type="ARBA" id="ARBA00005952"/>
    </source>
</evidence>
<dbReference type="AlphaFoldDB" id="A0A7W9W5Q6"/>
<feature type="domain" description="NusB/RsmB/TIM44" evidence="8">
    <location>
        <begin position="12"/>
        <end position="137"/>
    </location>
</feature>
<evidence type="ECO:0000256" key="2">
    <source>
        <dbReference type="ARBA" id="ARBA00022814"/>
    </source>
</evidence>
<dbReference type="PANTHER" id="PTHR11078:SF3">
    <property type="entry name" value="ANTITERMINATION NUSB DOMAIN-CONTAINING PROTEIN"/>
    <property type="match status" value="1"/>
</dbReference>
<dbReference type="Gene3D" id="1.10.940.10">
    <property type="entry name" value="NusB-like"/>
    <property type="match status" value="1"/>
</dbReference>
<evidence type="ECO:0000313" key="9">
    <source>
        <dbReference type="EMBL" id="MBB6049170.1"/>
    </source>
</evidence>
<keyword evidence="10" id="KW-1185">Reference proteome</keyword>
<protein>
    <recommendedName>
        <fullName evidence="6">Transcription antitermination protein NusB</fullName>
    </recommendedName>
    <alternativeName>
        <fullName evidence="6">Antitermination factor NusB</fullName>
    </alternativeName>
</protein>